<sequence>MGLPLHSGEDYWIYRLPGHSNTITKLAWTARRCVTLFNDIIRRPHTPREPEIRWLIGALNIKLPHKEVPAEESGSDQEEEGSESEAGTEDEVLEDLHTGYLTGGFETFMLKPVLPGTFRFDG</sequence>
<evidence type="ECO:0000256" key="1">
    <source>
        <dbReference type="SAM" id="MobiDB-lite"/>
    </source>
</evidence>
<protein>
    <submittedName>
        <fullName evidence="2">Uncharacterized protein</fullName>
    </submittedName>
</protein>
<evidence type="ECO:0000313" key="3">
    <source>
        <dbReference type="Proteomes" id="UP001642484"/>
    </source>
</evidence>
<keyword evidence="3" id="KW-1185">Reference proteome</keyword>
<feature type="region of interest" description="Disordered" evidence="1">
    <location>
        <begin position="66"/>
        <end position="93"/>
    </location>
</feature>
<reference evidence="2 3" key="1">
    <citation type="submission" date="2024-02" db="EMBL/GenBank/DDBJ databases">
        <authorList>
            <person name="Chen Y."/>
            <person name="Shah S."/>
            <person name="Dougan E. K."/>
            <person name="Thang M."/>
            <person name="Chan C."/>
        </authorList>
    </citation>
    <scope>NUCLEOTIDE SEQUENCE [LARGE SCALE GENOMIC DNA]</scope>
</reference>
<name>A0ABP0I178_9DINO</name>
<feature type="compositionally biased region" description="Acidic residues" evidence="1">
    <location>
        <begin position="73"/>
        <end position="93"/>
    </location>
</feature>
<comment type="caution">
    <text evidence="2">The sequence shown here is derived from an EMBL/GenBank/DDBJ whole genome shotgun (WGS) entry which is preliminary data.</text>
</comment>
<accession>A0ABP0I178</accession>
<organism evidence="2 3">
    <name type="scientific">Durusdinium trenchii</name>
    <dbReference type="NCBI Taxonomy" id="1381693"/>
    <lineage>
        <taxon>Eukaryota</taxon>
        <taxon>Sar</taxon>
        <taxon>Alveolata</taxon>
        <taxon>Dinophyceae</taxon>
        <taxon>Suessiales</taxon>
        <taxon>Symbiodiniaceae</taxon>
        <taxon>Durusdinium</taxon>
    </lineage>
</organism>
<evidence type="ECO:0000313" key="2">
    <source>
        <dbReference type="EMBL" id="CAK8995223.1"/>
    </source>
</evidence>
<proteinExistence type="predicted"/>
<dbReference type="Proteomes" id="UP001642484">
    <property type="component" value="Unassembled WGS sequence"/>
</dbReference>
<gene>
    <name evidence="2" type="ORF">CCMP2556_LOCUS3953</name>
</gene>
<dbReference type="EMBL" id="CAXAMN010001570">
    <property type="protein sequence ID" value="CAK8995223.1"/>
    <property type="molecule type" value="Genomic_DNA"/>
</dbReference>